<evidence type="ECO:0000256" key="3">
    <source>
        <dbReference type="SAM" id="Phobius"/>
    </source>
</evidence>
<keyword evidence="3" id="KW-0812">Transmembrane</keyword>
<dbReference type="GO" id="GO:0016746">
    <property type="term" value="F:acyltransferase activity"/>
    <property type="evidence" value="ECO:0007669"/>
    <property type="project" value="UniProtKB-KW"/>
</dbReference>
<dbReference type="InterPro" id="IPR001451">
    <property type="entry name" value="Hexapep"/>
</dbReference>
<dbReference type="Gene3D" id="2.160.10.10">
    <property type="entry name" value="Hexapeptide repeat proteins"/>
    <property type="match status" value="1"/>
</dbReference>
<dbReference type="Proteomes" id="UP001246576">
    <property type="component" value="Unassembled WGS sequence"/>
</dbReference>
<dbReference type="PANTHER" id="PTHR23416">
    <property type="entry name" value="SIALIC ACID SYNTHASE-RELATED"/>
    <property type="match status" value="1"/>
</dbReference>
<comment type="similarity">
    <text evidence="1">Belongs to the transferase hexapeptide repeat family.</text>
</comment>
<evidence type="ECO:0000313" key="4">
    <source>
        <dbReference type="EMBL" id="MDR9849757.1"/>
    </source>
</evidence>
<dbReference type="SUPFAM" id="SSF51161">
    <property type="entry name" value="Trimeric LpxA-like enzymes"/>
    <property type="match status" value="1"/>
</dbReference>
<keyword evidence="3" id="KW-1133">Transmembrane helix</keyword>
<reference evidence="4" key="1">
    <citation type="submission" date="2023-09" db="EMBL/GenBank/DDBJ databases">
        <title>Description of first Herbaspirillum huttiense subsp. nephrolepsisexaltata and Herbaspirillum huttiense subsp. lycopersicon.</title>
        <authorList>
            <person name="Poudel M."/>
            <person name="Sharma A."/>
            <person name="Goss E."/>
            <person name="Tapia J.H."/>
            <person name="Harmon C.M."/>
            <person name="Jones J.B."/>
        </authorList>
    </citation>
    <scope>NUCLEOTIDE SEQUENCE</scope>
    <source>
        <strain evidence="4">SE1</strain>
    </source>
</reference>
<evidence type="ECO:0000313" key="5">
    <source>
        <dbReference type="Proteomes" id="UP001246576"/>
    </source>
</evidence>
<evidence type="ECO:0000256" key="1">
    <source>
        <dbReference type="ARBA" id="ARBA00007274"/>
    </source>
</evidence>
<dbReference type="InterPro" id="IPR051159">
    <property type="entry name" value="Hexapeptide_acetyltransf"/>
</dbReference>
<dbReference type="EMBL" id="JAVLSJ010000008">
    <property type="protein sequence ID" value="MDR9849757.1"/>
    <property type="molecule type" value="Genomic_DNA"/>
</dbReference>
<accession>A0ABU2EPR2</accession>
<proteinExistence type="inferred from homology"/>
<evidence type="ECO:0000256" key="2">
    <source>
        <dbReference type="ARBA" id="ARBA00022679"/>
    </source>
</evidence>
<organism evidence="4 5">
    <name type="scientific">Herbaspirillum huttiense subsp. lycopersici</name>
    <dbReference type="NCBI Taxonomy" id="3074428"/>
    <lineage>
        <taxon>Bacteria</taxon>
        <taxon>Pseudomonadati</taxon>
        <taxon>Pseudomonadota</taxon>
        <taxon>Betaproteobacteria</taxon>
        <taxon>Burkholderiales</taxon>
        <taxon>Oxalobacteraceae</taxon>
        <taxon>Herbaspirillum</taxon>
    </lineage>
</organism>
<feature type="transmembrane region" description="Helical" evidence="3">
    <location>
        <begin position="27"/>
        <end position="47"/>
    </location>
</feature>
<comment type="caution">
    <text evidence="4">The sequence shown here is derived from an EMBL/GenBank/DDBJ whole genome shotgun (WGS) entry which is preliminary data.</text>
</comment>
<dbReference type="CDD" id="cd04647">
    <property type="entry name" value="LbH_MAT_like"/>
    <property type="match status" value="1"/>
</dbReference>
<sequence length="187" mass="20042">MKYLRFLKEKAKGYSLGTMLRLEFESLFFGIFSLVPTTGGVILRALVSKVFFKRCAGFAWIQPRVTIVHADRITMGSNFGVNSGSYINGVGGIEFGSYVLIGSNVTISSGQHPIEGALPPVFARQSIPKKIVIGDDVWIGAGAVIMPGVTIARGTVIGANAVVTKDTEEYAVMVGAPARMLRKRDAA</sequence>
<keyword evidence="4" id="KW-0012">Acyltransferase</keyword>
<keyword evidence="3" id="KW-0472">Membrane</keyword>
<dbReference type="Pfam" id="PF00132">
    <property type="entry name" value="Hexapep"/>
    <property type="match status" value="1"/>
</dbReference>
<keyword evidence="2 4" id="KW-0808">Transferase</keyword>
<dbReference type="EC" id="2.3.1.-" evidence="4"/>
<keyword evidence="5" id="KW-1185">Reference proteome</keyword>
<dbReference type="PANTHER" id="PTHR23416:SF23">
    <property type="entry name" value="ACETYLTRANSFERASE C18B11.09C-RELATED"/>
    <property type="match status" value="1"/>
</dbReference>
<dbReference type="InterPro" id="IPR011004">
    <property type="entry name" value="Trimer_LpxA-like_sf"/>
</dbReference>
<name>A0ABU2EPR2_9BURK</name>
<gene>
    <name evidence="4" type="ORF">RI048_16105</name>
</gene>
<protein>
    <submittedName>
        <fullName evidence="4">Acyltransferase</fullName>
        <ecNumber evidence="4">2.3.1.-</ecNumber>
    </submittedName>
</protein>